<evidence type="ECO:0000256" key="1">
    <source>
        <dbReference type="ARBA" id="ARBA00022723"/>
    </source>
</evidence>
<evidence type="ECO:0000313" key="6">
    <source>
        <dbReference type="Proteomes" id="UP000272474"/>
    </source>
</evidence>
<dbReference type="GO" id="GO:0003735">
    <property type="term" value="F:structural constituent of ribosome"/>
    <property type="evidence" value="ECO:0007669"/>
    <property type="project" value="TreeGrafter"/>
</dbReference>
<dbReference type="Pfam" id="PF09243">
    <property type="entry name" value="Rsm22"/>
    <property type="match status" value="1"/>
</dbReference>
<dbReference type="InterPro" id="IPR029063">
    <property type="entry name" value="SAM-dependent_MTases_sf"/>
</dbReference>
<protein>
    <submittedName>
        <fullName evidence="5">rRNA methyltransferase</fullName>
    </submittedName>
</protein>
<evidence type="ECO:0000313" key="5">
    <source>
        <dbReference type="EMBL" id="RKN46000.1"/>
    </source>
</evidence>
<dbReference type="EMBL" id="RBAL01000002">
    <property type="protein sequence ID" value="RKN46000.1"/>
    <property type="molecule type" value="Genomic_DNA"/>
</dbReference>
<dbReference type="GO" id="GO:0006412">
    <property type="term" value="P:translation"/>
    <property type="evidence" value="ECO:0007669"/>
    <property type="project" value="InterPro"/>
</dbReference>
<sequence length="332" mass="34864">MTSTSDHLRAALDGLLDGLPTRQAAAAVDRLISGYRSRAGGPAPALRNRADAVAYAAYRMPATHEALAAALRELAAALPGWAPASHLDLGGGTGAAAWAAAGVWPGQRHTLVLDAAAPALELGRELAGRAAEPAVRAAQWRQERLGERPGLPEADLITVSYLLGELPEAVGQAVVEAVAGAASAAGAVVLVEPGSPEGHRRIGAARDRLLAAGLRLLAPCPHERACPLAEGDWCHFAARVARSAVHRRVKGGVLPYEDEKFAYLVATRLPAAAREGDGRAAARVLRRPLLRKGQVLLDLCTPEGTLRRETVTRRDPAPYRAARDTGWGDTWG</sequence>
<dbReference type="InterPro" id="IPR015324">
    <property type="entry name" value="Ribosomal_Rsm22-like"/>
</dbReference>
<accession>A0A3A9ZCM2</accession>
<dbReference type="Gene3D" id="3.40.50.150">
    <property type="entry name" value="Vaccinia Virus protein VP39"/>
    <property type="match status" value="1"/>
</dbReference>
<dbReference type="PANTHER" id="PTHR13184">
    <property type="entry name" value="37S RIBOSOMAL PROTEIN S22"/>
    <property type="match status" value="1"/>
</dbReference>
<keyword evidence="2" id="KW-0809">Transit peptide</keyword>
<dbReference type="GO" id="GO:0015935">
    <property type="term" value="C:small ribosomal subunit"/>
    <property type="evidence" value="ECO:0007669"/>
    <property type="project" value="TreeGrafter"/>
</dbReference>
<reference evidence="5 6" key="1">
    <citation type="journal article" date="2014" name="Int. J. Syst. Evol. Microbiol.">
        <title>Streptomyces hoynatensis sp. nov., isolated from deep marine sediment.</title>
        <authorList>
            <person name="Veyisoglu A."/>
            <person name="Sahin N."/>
        </authorList>
    </citation>
    <scope>NUCLEOTIDE SEQUENCE [LARGE SCALE GENOMIC DNA]</scope>
    <source>
        <strain evidence="5 6">KCTC 29097</strain>
    </source>
</reference>
<evidence type="ECO:0000256" key="2">
    <source>
        <dbReference type="ARBA" id="ARBA00022946"/>
    </source>
</evidence>
<keyword evidence="5" id="KW-0808">Transferase</keyword>
<keyword evidence="1" id="KW-0479">Metal-binding</keyword>
<dbReference type="GO" id="GO:0046872">
    <property type="term" value="F:metal ion binding"/>
    <property type="evidence" value="ECO:0007669"/>
    <property type="project" value="UniProtKB-KW"/>
</dbReference>
<keyword evidence="5" id="KW-0489">Methyltransferase</keyword>
<evidence type="ECO:0000256" key="3">
    <source>
        <dbReference type="ARBA" id="ARBA00023004"/>
    </source>
</evidence>
<dbReference type="GO" id="GO:0032259">
    <property type="term" value="P:methylation"/>
    <property type="evidence" value="ECO:0007669"/>
    <property type="project" value="UniProtKB-KW"/>
</dbReference>
<proteinExistence type="predicted"/>
<keyword evidence="3" id="KW-0408">Iron</keyword>
<dbReference type="PANTHER" id="PTHR13184:SF5">
    <property type="entry name" value="METHYLTRANSFERASE-LIKE PROTEIN 17, MITOCHONDRIAL"/>
    <property type="match status" value="1"/>
</dbReference>
<dbReference type="AlphaFoldDB" id="A0A3A9ZCM2"/>
<gene>
    <name evidence="5" type="ORF">D7294_05555</name>
</gene>
<evidence type="ECO:0000256" key="4">
    <source>
        <dbReference type="ARBA" id="ARBA00023014"/>
    </source>
</evidence>
<dbReference type="OrthoDB" id="9799639at2"/>
<dbReference type="GO" id="GO:0008168">
    <property type="term" value="F:methyltransferase activity"/>
    <property type="evidence" value="ECO:0007669"/>
    <property type="project" value="UniProtKB-KW"/>
</dbReference>
<dbReference type="GO" id="GO:0051536">
    <property type="term" value="F:iron-sulfur cluster binding"/>
    <property type="evidence" value="ECO:0007669"/>
    <property type="project" value="UniProtKB-KW"/>
</dbReference>
<keyword evidence="6" id="KW-1185">Reference proteome</keyword>
<name>A0A3A9ZCM2_9ACTN</name>
<dbReference type="Proteomes" id="UP000272474">
    <property type="component" value="Unassembled WGS sequence"/>
</dbReference>
<dbReference type="InterPro" id="IPR052571">
    <property type="entry name" value="Mt_RNA_Methyltransferase"/>
</dbReference>
<comment type="caution">
    <text evidence="5">The sequence shown here is derived from an EMBL/GenBank/DDBJ whole genome shotgun (WGS) entry which is preliminary data.</text>
</comment>
<keyword evidence="4" id="KW-0411">Iron-sulfur</keyword>
<organism evidence="5 6">
    <name type="scientific">Streptomyces hoynatensis</name>
    <dbReference type="NCBI Taxonomy" id="1141874"/>
    <lineage>
        <taxon>Bacteria</taxon>
        <taxon>Bacillati</taxon>
        <taxon>Actinomycetota</taxon>
        <taxon>Actinomycetes</taxon>
        <taxon>Kitasatosporales</taxon>
        <taxon>Streptomycetaceae</taxon>
        <taxon>Streptomyces</taxon>
    </lineage>
</organism>
<dbReference type="RefSeq" id="WP_120676270.1">
    <property type="nucleotide sequence ID" value="NZ_RBAL01000002.1"/>
</dbReference>
<dbReference type="SUPFAM" id="SSF53335">
    <property type="entry name" value="S-adenosyl-L-methionine-dependent methyltransferases"/>
    <property type="match status" value="1"/>
</dbReference>